<name>A0A563DYX6_9MICO</name>
<dbReference type="EMBL" id="VCQV01000021">
    <property type="protein sequence ID" value="TWP35201.1"/>
    <property type="molecule type" value="Genomic_DNA"/>
</dbReference>
<accession>A0A563DYX6</accession>
<sequence length="224" mass="23000">MLGRKKETNGKSPARLEDGPFAGSAHAVAQRLLDVGLDGGAGFSSAQQIADDALRAHPMPEEAIDAIVTAHRKLAAVGGFVTGLGGFVTMPAALPANVLEFYLVATRMVGAIAAVRGYQLSNPSLRTAVLLTLVDADAGAVMQKAGVVSTGRLASLASQRLPAPALMVVNKAVGFRLVGQVSGRMLPNLGRGVPLAGGVVGAGLDAYLLNKIGKDARREFPPRT</sequence>
<evidence type="ECO:0008006" key="3">
    <source>
        <dbReference type="Google" id="ProtNLM"/>
    </source>
</evidence>
<evidence type="ECO:0000313" key="1">
    <source>
        <dbReference type="EMBL" id="TWP35201.1"/>
    </source>
</evidence>
<dbReference type="RefSeq" id="WP_146317800.1">
    <property type="nucleotide sequence ID" value="NZ_VCQV01000021.1"/>
</dbReference>
<dbReference type="Proteomes" id="UP000320244">
    <property type="component" value="Unassembled WGS sequence"/>
</dbReference>
<dbReference type="AlphaFoldDB" id="A0A563DYX6"/>
<evidence type="ECO:0000313" key="2">
    <source>
        <dbReference type="Proteomes" id="UP000320244"/>
    </source>
</evidence>
<dbReference type="InterPro" id="IPR024787">
    <property type="entry name" value="EcsC"/>
</dbReference>
<dbReference type="OrthoDB" id="1425703at2"/>
<organism evidence="1 2">
    <name type="scientific">Leekyejoonella antrihumi</name>
    <dbReference type="NCBI Taxonomy" id="1660198"/>
    <lineage>
        <taxon>Bacteria</taxon>
        <taxon>Bacillati</taxon>
        <taxon>Actinomycetota</taxon>
        <taxon>Actinomycetes</taxon>
        <taxon>Micrococcales</taxon>
        <taxon>Dermacoccaceae</taxon>
        <taxon>Leekyejoonella</taxon>
    </lineage>
</organism>
<proteinExistence type="predicted"/>
<comment type="caution">
    <text evidence="1">The sequence shown here is derived from an EMBL/GenBank/DDBJ whole genome shotgun (WGS) entry which is preliminary data.</text>
</comment>
<reference evidence="1 2" key="2">
    <citation type="submission" date="2019-08" db="EMBL/GenBank/DDBJ databases">
        <title>Jejuicoccus antrihumi gen. nov., sp. nov., a new member of the family Dermacoccaceae isolated from a cave.</title>
        <authorList>
            <person name="Schumann P."/>
            <person name="Kim I.S."/>
        </authorList>
    </citation>
    <scope>NUCLEOTIDE SEQUENCE [LARGE SCALE GENOMIC DNA]</scope>
    <source>
        <strain evidence="1 2">C5-26</strain>
    </source>
</reference>
<keyword evidence="2" id="KW-1185">Reference proteome</keyword>
<dbReference type="Pfam" id="PF12787">
    <property type="entry name" value="EcsC"/>
    <property type="match status" value="1"/>
</dbReference>
<gene>
    <name evidence="1" type="ORF">FGL98_14840</name>
</gene>
<protein>
    <recommendedName>
        <fullName evidence="3">EcsC family protein</fullName>
    </recommendedName>
</protein>
<reference evidence="1 2" key="1">
    <citation type="submission" date="2019-05" db="EMBL/GenBank/DDBJ databases">
        <authorList>
            <person name="Lee S.D."/>
        </authorList>
    </citation>
    <scope>NUCLEOTIDE SEQUENCE [LARGE SCALE GENOMIC DNA]</scope>
    <source>
        <strain evidence="1 2">C5-26</strain>
    </source>
</reference>